<comment type="caution">
    <text evidence="2">The sequence shown here is derived from an EMBL/GenBank/DDBJ whole genome shotgun (WGS) entry which is preliminary data.</text>
</comment>
<gene>
    <name evidence="2" type="ORF">GTA08_BOTSDO05309</name>
</gene>
<dbReference type="Pfam" id="PF05176">
    <property type="entry name" value="ATP-synt_10"/>
    <property type="match status" value="2"/>
</dbReference>
<name>A0A8H4N2J3_9PEZI</name>
<dbReference type="PANTHER" id="PTHR28106">
    <property type="entry name" value="MITOCHONDRIAL ATPASE COMPLEX SUBUNIT ATP10"/>
    <property type="match status" value="1"/>
</dbReference>
<evidence type="ECO:0000256" key="1">
    <source>
        <dbReference type="SAM" id="MobiDB-lite"/>
    </source>
</evidence>
<evidence type="ECO:0000313" key="2">
    <source>
        <dbReference type="EMBL" id="KAF4306640.1"/>
    </source>
</evidence>
<sequence>MLTRRALLRQFAQLSLLTSPSICRACQLRALQTSARLRSSNSTPPQNDKQPNQSQTKTTEQEQNEAAAKQERVNELGQGLASYKAPTKQEGFTPQVLGRPIGFHRPPVPGENSGEDKRSLKQRRDEFVDYEKHIQRRKELYVLPIALRDQTRLNFPATLSIMPNSPDTQSHASMSDPTDQLQLRELRALTGNRTKQVSKPYFRDFTNMQYNSGKSFLANPRIFRASRALFFPNFVGSTLLPGAAGRKPHDTTLALLDRVSLVSVYSSEWARAQAATFTENNKELKETLDANRGVAQHVEINVEPNVMRAWILNMFKGRLRGQRREEDWDRYFIVRKGITDEIRDNLGIMNEKVGYVFLVDGACRIRWAASGNAEGEEKEFLDRGLKMLIAEATQGRH</sequence>
<dbReference type="AlphaFoldDB" id="A0A8H4N2J3"/>
<dbReference type="InterPro" id="IPR007849">
    <property type="entry name" value="ATP10"/>
</dbReference>
<reference evidence="2" key="1">
    <citation type="submission" date="2020-04" db="EMBL/GenBank/DDBJ databases">
        <title>Genome Assembly and Annotation of Botryosphaeria dothidea sdau 11-99, a Latent Pathogen of Apple Fruit Ring Rot in China.</title>
        <authorList>
            <person name="Yu C."/>
            <person name="Diao Y."/>
            <person name="Lu Q."/>
            <person name="Zhao J."/>
            <person name="Cui S."/>
            <person name="Peng C."/>
            <person name="He B."/>
            <person name="Liu H."/>
        </authorList>
    </citation>
    <scope>NUCLEOTIDE SEQUENCE [LARGE SCALE GENOMIC DNA]</scope>
    <source>
        <strain evidence="2">Sdau11-99</strain>
    </source>
</reference>
<dbReference type="EMBL" id="WWBZ02000033">
    <property type="protein sequence ID" value="KAF4306640.1"/>
    <property type="molecule type" value="Genomic_DNA"/>
</dbReference>
<dbReference type="Proteomes" id="UP000572817">
    <property type="component" value="Unassembled WGS sequence"/>
</dbReference>
<protein>
    <submittedName>
        <fullName evidence="2">ATP10 protein</fullName>
    </submittedName>
</protein>
<dbReference type="OrthoDB" id="17089at2759"/>
<feature type="compositionally biased region" description="Polar residues" evidence="1">
    <location>
        <begin position="36"/>
        <end position="54"/>
    </location>
</feature>
<dbReference type="GO" id="GO:0005743">
    <property type="term" value="C:mitochondrial inner membrane"/>
    <property type="evidence" value="ECO:0007669"/>
    <property type="project" value="TreeGrafter"/>
</dbReference>
<accession>A0A8H4N2J3</accession>
<proteinExistence type="predicted"/>
<feature type="region of interest" description="Disordered" evidence="1">
    <location>
        <begin position="36"/>
        <end position="121"/>
    </location>
</feature>
<organism evidence="2 3">
    <name type="scientific">Botryosphaeria dothidea</name>
    <dbReference type="NCBI Taxonomy" id="55169"/>
    <lineage>
        <taxon>Eukaryota</taxon>
        <taxon>Fungi</taxon>
        <taxon>Dikarya</taxon>
        <taxon>Ascomycota</taxon>
        <taxon>Pezizomycotina</taxon>
        <taxon>Dothideomycetes</taxon>
        <taxon>Dothideomycetes incertae sedis</taxon>
        <taxon>Botryosphaeriales</taxon>
        <taxon>Botryosphaeriaceae</taxon>
        <taxon>Botryosphaeria</taxon>
    </lineage>
</organism>
<dbReference type="PANTHER" id="PTHR28106:SF1">
    <property type="entry name" value="MITOCHONDRIAL ATPASE COMPLEX SUBUNIT ATP10"/>
    <property type="match status" value="1"/>
</dbReference>
<dbReference type="GO" id="GO:0033615">
    <property type="term" value="P:mitochondrial proton-transporting ATP synthase complex assembly"/>
    <property type="evidence" value="ECO:0007669"/>
    <property type="project" value="TreeGrafter"/>
</dbReference>
<evidence type="ECO:0000313" key="3">
    <source>
        <dbReference type="Proteomes" id="UP000572817"/>
    </source>
</evidence>
<keyword evidence="3" id="KW-1185">Reference proteome</keyword>